<dbReference type="GO" id="GO:0005886">
    <property type="term" value="C:plasma membrane"/>
    <property type="evidence" value="ECO:0007669"/>
    <property type="project" value="UniProtKB-SubCell"/>
</dbReference>
<dbReference type="GO" id="GO:0016887">
    <property type="term" value="F:ATP hydrolysis activity"/>
    <property type="evidence" value="ECO:0007669"/>
    <property type="project" value="InterPro"/>
</dbReference>
<organism evidence="8 9">
    <name type="scientific">Methanolobus tindarius DSM 2278</name>
    <dbReference type="NCBI Taxonomy" id="1090322"/>
    <lineage>
        <taxon>Archaea</taxon>
        <taxon>Methanobacteriati</taxon>
        <taxon>Methanobacteriota</taxon>
        <taxon>Stenosarchaea group</taxon>
        <taxon>Methanomicrobia</taxon>
        <taxon>Methanosarcinales</taxon>
        <taxon>Methanosarcinaceae</taxon>
        <taxon>Methanolobus</taxon>
    </lineage>
</organism>
<dbReference type="Gene3D" id="3.40.50.300">
    <property type="entry name" value="P-loop containing nucleotide triphosphate hydrolases"/>
    <property type="match status" value="1"/>
</dbReference>
<dbReference type="GO" id="GO:0005524">
    <property type="term" value="F:ATP binding"/>
    <property type="evidence" value="ECO:0007669"/>
    <property type="project" value="UniProtKB-KW"/>
</dbReference>
<gene>
    <name evidence="8" type="ORF">MettiDRAFT_2794</name>
</gene>
<dbReference type="PANTHER" id="PTHR43297:SF2">
    <property type="entry name" value="DIPEPTIDE TRANSPORT ATP-BINDING PROTEIN DPPD"/>
    <property type="match status" value="1"/>
</dbReference>
<keyword evidence="4" id="KW-0547">Nucleotide-binding</keyword>
<dbReference type="InterPro" id="IPR027417">
    <property type="entry name" value="P-loop_NTPase"/>
</dbReference>
<dbReference type="InterPro" id="IPR050388">
    <property type="entry name" value="ABC_Ni/Peptide_Import"/>
</dbReference>
<keyword evidence="9" id="KW-1185">Reference proteome</keyword>
<evidence type="ECO:0000256" key="2">
    <source>
        <dbReference type="ARBA" id="ARBA00022448"/>
    </source>
</evidence>
<comment type="caution">
    <text evidence="8">The sequence shown here is derived from an EMBL/GenBank/DDBJ whole genome shotgun (WGS) entry which is preliminary data.</text>
</comment>
<dbReference type="Proteomes" id="UP000019483">
    <property type="component" value="Unassembled WGS sequence"/>
</dbReference>
<dbReference type="EMBL" id="AZAJ01000001">
    <property type="protein sequence ID" value="ETA69298.1"/>
    <property type="molecule type" value="Genomic_DNA"/>
</dbReference>
<keyword evidence="5" id="KW-0067">ATP-binding</keyword>
<evidence type="ECO:0000313" key="9">
    <source>
        <dbReference type="Proteomes" id="UP000019483"/>
    </source>
</evidence>
<evidence type="ECO:0000259" key="7">
    <source>
        <dbReference type="PROSITE" id="PS50893"/>
    </source>
</evidence>
<evidence type="ECO:0000256" key="3">
    <source>
        <dbReference type="ARBA" id="ARBA00022475"/>
    </source>
</evidence>
<dbReference type="Pfam" id="PF00005">
    <property type="entry name" value="ABC_tran"/>
    <property type="match status" value="1"/>
</dbReference>
<evidence type="ECO:0000313" key="8">
    <source>
        <dbReference type="EMBL" id="ETA69298.1"/>
    </source>
</evidence>
<dbReference type="InterPro" id="IPR003439">
    <property type="entry name" value="ABC_transporter-like_ATP-bd"/>
</dbReference>
<keyword evidence="6" id="KW-0472">Membrane</keyword>
<dbReference type="InterPro" id="IPR003593">
    <property type="entry name" value="AAA+_ATPase"/>
</dbReference>
<dbReference type="PROSITE" id="PS50893">
    <property type="entry name" value="ABC_TRANSPORTER_2"/>
    <property type="match status" value="1"/>
</dbReference>
<dbReference type="OrthoDB" id="18209at2157"/>
<name>W9DU17_METTI</name>
<dbReference type="SUPFAM" id="SSF52540">
    <property type="entry name" value="P-loop containing nucleoside triphosphate hydrolases"/>
    <property type="match status" value="1"/>
</dbReference>
<dbReference type="PANTHER" id="PTHR43297">
    <property type="entry name" value="OLIGOPEPTIDE TRANSPORT ATP-BINDING PROTEIN APPD"/>
    <property type="match status" value="1"/>
</dbReference>
<evidence type="ECO:0000256" key="6">
    <source>
        <dbReference type="ARBA" id="ARBA00023136"/>
    </source>
</evidence>
<evidence type="ECO:0000256" key="5">
    <source>
        <dbReference type="ARBA" id="ARBA00022840"/>
    </source>
</evidence>
<dbReference type="CDD" id="cd03257">
    <property type="entry name" value="ABC_NikE_OppD_transporters"/>
    <property type="match status" value="1"/>
</dbReference>
<sequence length="261" mass="28617">MPKILEVNDLTVSYGGQKILKNVNVDLEQGEILGIVGESGSGKSTLIKAILDILPSSGAIENGNIILCEKCINKLRKEELRNLRGNDIAMIFQNPGTYLNPIKKISTQFAETIMSHKDISRSEANELIRSTILKMDLSDPERVMNSYPFELSGGMLQRVYIAMAMALQPKIILADEPTSALDVSVSRVIVEEMMKLRNTEGTSFIVVTHDIGIAAHLADRIVVMKNGEIVEMGKPEEIVANPKADYTKLLIGAIPSVRGLN</sequence>
<accession>W9DU17</accession>
<protein>
    <submittedName>
        <fullName evidence="8">ABC-type dipeptide/oligopeptide/nickel transport system, ATPase component</fullName>
    </submittedName>
</protein>
<evidence type="ECO:0000256" key="4">
    <source>
        <dbReference type="ARBA" id="ARBA00022741"/>
    </source>
</evidence>
<keyword evidence="2" id="KW-0813">Transport</keyword>
<reference evidence="8 9" key="1">
    <citation type="submission" date="2013-08" db="EMBL/GenBank/DDBJ databases">
        <authorList>
            <consortium name="DOE Joint Genome Institute"/>
            <person name="Eisen J."/>
            <person name="Huntemann M."/>
            <person name="Han J."/>
            <person name="Chen A."/>
            <person name="Kyrpides N."/>
            <person name="Mavromatis K."/>
            <person name="Markowitz V."/>
            <person name="Palaniappan K."/>
            <person name="Ivanova N."/>
            <person name="Schaumberg A."/>
            <person name="Pati A."/>
            <person name="Liolios K."/>
            <person name="Nordberg H.P."/>
            <person name="Cantor M.N."/>
            <person name="Hua S.X."/>
            <person name="Woyke T."/>
        </authorList>
    </citation>
    <scope>NUCLEOTIDE SEQUENCE [LARGE SCALE GENOMIC DNA]</scope>
    <source>
        <strain evidence="8 9">DSM 2278</strain>
    </source>
</reference>
<evidence type="ECO:0000256" key="1">
    <source>
        <dbReference type="ARBA" id="ARBA00004202"/>
    </source>
</evidence>
<dbReference type="SMART" id="SM00382">
    <property type="entry name" value="AAA"/>
    <property type="match status" value="1"/>
</dbReference>
<feature type="domain" description="ABC transporter" evidence="7">
    <location>
        <begin position="5"/>
        <end position="251"/>
    </location>
</feature>
<keyword evidence="3" id="KW-1003">Cell membrane</keyword>
<comment type="subcellular location">
    <subcellularLocation>
        <location evidence="1">Cell membrane</location>
        <topology evidence="1">Peripheral membrane protein</topology>
    </subcellularLocation>
</comment>
<dbReference type="STRING" id="1090322.MettiDRAFT_2794"/>
<proteinExistence type="predicted"/>
<dbReference type="AlphaFoldDB" id="W9DU17"/>
<dbReference type="RefSeq" id="WP_023846430.1">
    <property type="nucleotide sequence ID" value="NZ_AZAJ01000001.1"/>
</dbReference>